<dbReference type="Proteomes" id="UP000255101">
    <property type="component" value="Unassembled WGS sequence"/>
</dbReference>
<dbReference type="GO" id="GO:0005886">
    <property type="term" value="C:plasma membrane"/>
    <property type="evidence" value="ECO:0007669"/>
    <property type="project" value="UniProtKB-SubCell"/>
</dbReference>
<sequence>MIEYKNISKKYPNGKMAVRDVNIKFDKGEFVCFIGTSGSGKTTLMRMINRMLDPTSGELTIDGKNVKDFNEVELRRKIGYVIQQIGLMPHMTIYENITMVPKLLKWSNEKRREVAEKLIKMVELPESFLDRYPSELSGGQQQRIGVIRALAADQDIVLMDEPFGALDPLTRESLQSVVKNLQKKMGKTFVFVTHDMDEAIKLADKIAIMDKGELVQFDTVENILLNPANDFVKNMIGEERLSEAQFDMNTVESIMLKNPIKININSNLRTAINMMHNNRVDTLFVVDDNEVLLGALDAFALRNVDYKLGVSISDRIKRADAIPVDTKIKAALYYINDLQHRNLPVIDDEGRLVGLITRAAMVDCLYHNFWSDYEPEDSGVVVTDGYVAEDNDEVR</sequence>
<keyword evidence="6 7" id="KW-0129">CBS domain</keyword>
<evidence type="ECO:0000256" key="7">
    <source>
        <dbReference type="PROSITE-ProRule" id="PRU00703"/>
    </source>
</evidence>
<evidence type="ECO:0000256" key="3">
    <source>
        <dbReference type="ARBA" id="ARBA00022737"/>
    </source>
</evidence>
<dbReference type="Gene3D" id="3.10.580.10">
    <property type="entry name" value="CBS-domain"/>
    <property type="match status" value="1"/>
</dbReference>
<keyword evidence="5 8" id="KW-0067">ATP-binding</keyword>
<dbReference type="PANTHER" id="PTHR43117">
    <property type="entry name" value="OSMOPROTECTANT IMPORT ATP-BINDING PROTEIN OSMV"/>
    <property type="match status" value="1"/>
</dbReference>
<dbReference type="GO" id="GO:0016887">
    <property type="term" value="F:ATP hydrolysis activity"/>
    <property type="evidence" value="ECO:0007669"/>
    <property type="project" value="UniProtKB-UniRule"/>
</dbReference>
<dbReference type="NCBIfam" id="TIGR01186">
    <property type="entry name" value="proV"/>
    <property type="match status" value="1"/>
</dbReference>
<comment type="catalytic activity">
    <reaction evidence="8">
        <text>a quaternary ammonium(out) + ATP + H2O = a quaternary ammonium(in) + ADP + phosphate + H(+)</text>
        <dbReference type="Rhea" id="RHEA:11036"/>
        <dbReference type="ChEBI" id="CHEBI:15377"/>
        <dbReference type="ChEBI" id="CHEBI:15378"/>
        <dbReference type="ChEBI" id="CHEBI:30616"/>
        <dbReference type="ChEBI" id="CHEBI:35267"/>
        <dbReference type="ChEBI" id="CHEBI:43474"/>
        <dbReference type="ChEBI" id="CHEBI:456216"/>
    </reaction>
</comment>
<accession>A0A135YVF4</accession>
<dbReference type="GO" id="GO:0015418">
    <property type="term" value="F:ABC-type quaternary ammonium compound transporting activity"/>
    <property type="evidence" value="ECO:0007669"/>
    <property type="project" value="UniProtKB-EC"/>
</dbReference>
<dbReference type="SMART" id="SM00382">
    <property type="entry name" value="AAA"/>
    <property type="match status" value="1"/>
</dbReference>
<feature type="domain" description="CBS" evidence="10">
    <location>
        <begin position="255"/>
        <end position="312"/>
    </location>
</feature>
<dbReference type="PROSITE" id="PS51371">
    <property type="entry name" value="CBS"/>
    <property type="match status" value="2"/>
</dbReference>
<dbReference type="PROSITE" id="PS00211">
    <property type="entry name" value="ABC_TRANSPORTER_1"/>
    <property type="match status" value="1"/>
</dbReference>
<dbReference type="InterPro" id="IPR000644">
    <property type="entry name" value="CBS_dom"/>
</dbReference>
<evidence type="ECO:0000256" key="4">
    <source>
        <dbReference type="ARBA" id="ARBA00022741"/>
    </source>
</evidence>
<evidence type="ECO:0000256" key="8">
    <source>
        <dbReference type="RuleBase" id="RU369116"/>
    </source>
</evidence>
<dbReference type="SUPFAM" id="SSF52540">
    <property type="entry name" value="P-loop containing nucleoside triphosphate hydrolases"/>
    <property type="match status" value="1"/>
</dbReference>
<reference evidence="12 14" key="2">
    <citation type="submission" date="2018-06" db="EMBL/GenBank/DDBJ databases">
        <authorList>
            <consortium name="Pathogen Informatics"/>
            <person name="Doyle S."/>
        </authorList>
    </citation>
    <scope>NUCLEOTIDE SEQUENCE [LARGE SCALE GENOMIC DNA]</scope>
    <source>
        <strain evidence="12 14">NCTC11460</strain>
    </source>
</reference>
<dbReference type="SMART" id="SM00116">
    <property type="entry name" value="CBS"/>
    <property type="match status" value="2"/>
</dbReference>
<dbReference type="CDD" id="cd03295">
    <property type="entry name" value="ABC_OpuCA_Osmoprotection"/>
    <property type="match status" value="1"/>
</dbReference>
<dbReference type="Pfam" id="PF00005">
    <property type="entry name" value="ABC_tran"/>
    <property type="match status" value="1"/>
</dbReference>
<dbReference type="InterPro" id="IPR046342">
    <property type="entry name" value="CBS_dom_sf"/>
</dbReference>
<name>A0A135YVF4_9FIRM</name>
<dbReference type="STRING" id="1261.HMPREF3195_00779"/>
<keyword evidence="8" id="KW-1003">Cell membrane</keyword>
<dbReference type="InterPro" id="IPR027417">
    <property type="entry name" value="P-loop_NTPase"/>
</dbReference>
<evidence type="ECO:0000313" key="13">
    <source>
        <dbReference type="Proteomes" id="UP000070326"/>
    </source>
</evidence>
<dbReference type="PANTHER" id="PTHR43117:SF3">
    <property type="entry name" value="CHOLINE TRANSPORT ATP-BINDING PROTEIN OPUBA"/>
    <property type="match status" value="1"/>
</dbReference>
<reference evidence="11 13" key="1">
    <citation type="submission" date="2016-02" db="EMBL/GenBank/DDBJ databases">
        <authorList>
            <person name="Wen L."/>
            <person name="He K."/>
            <person name="Yang H."/>
        </authorList>
    </citation>
    <scope>NUCLEOTIDE SEQUENCE [LARGE SCALE GENOMIC DNA]</scope>
    <source>
        <strain evidence="11 13">MJR8628A</strain>
    </source>
</reference>
<dbReference type="GO" id="GO:0005524">
    <property type="term" value="F:ATP binding"/>
    <property type="evidence" value="ECO:0007669"/>
    <property type="project" value="UniProtKB-UniRule"/>
</dbReference>
<dbReference type="GO" id="GO:0006865">
    <property type="term" value="P:amino acid transport"/>
    <property type="evidence" value="ECO:0007669"/>
    <property type="project" value="UniProtKB-UniRule"/>
</dbReference>
<protein>
    <recommendedName>
        <fullName evidence="8">Quaternary amine transport ATP-binding protein</fullName>
        <ecNumber evidence="8">7.6.2.9</ecNumber>
    </recommendedName>
</protein>
<dbReference type="eggNOG" id="COG1125">
    <property type="taxonomic scope" value="Bacteria"/>
</dbReference>
<evidence type="ECO:0000313" key="12">
    <source>
        <dbReference type="EMBL" id="SUB60534.1"/>
    </source>
</evidence>
<organism evidence="11 13">
    <name type="scientific">Peptostreptococcus anaerobius</name>
    <dbReference type="NCBI Taxonomy" id="1261"/>
    <lineage>
        <taxon>Bacteria</taxon>
        <taxon>Bacillati</taxon>
        <taxon>Bacillota</taxon>
        <taxon>Clostridia</taxon>
        <taxon>Peptostreptococcales</taxon>
        <taxon>Peptostreptococcaceae</taxon>
        <taxon>Peptostreptococcus</taxon>
    </lineage>
</organism>
<comment type="similarity">
    <text evidence="1 8">Belongs to the ABC transporter superfamily.</text>
</comment>
<comment type="subcellular location">
    <subcellularLocation>
        <location evidence="8">Cell inner membrane</location>
        <topology evidence="8">Peripheral membrane protein</topology>
    </subcellularLocation>
</comment>
<dbReference type="GO" id="GO:0031460">
    <property type="term" value="P:glycine betaine transport"/>
    <property type="evidence" value="ECO:0007669"/>
    <property type="project" value="InterPro"/>
</dbReference>
<evidence type="ECO:0000313" key="14">
    <source>
        <dbReference type="Proteomes" id="UP000255101"/>
    </source>
</evidence>
<evidence type="ECO:0000256" key="6">
    <source>
        <dbReference type="ARBA" id="ARBA00023122"/>
    </source>
</evidence>
<dbReference type="Pfam" id="PF00571">
    <property type="entry name" value="CBS"/>
    <property type="match status" value="2"/>
</dbReference>
<evidence type="ECO:0000259" key="9">
    <source>
        <dbReference type="PROSITE" id="PS50893"/>
    </source>
</evidence>
<feature type="domain" description="CBS" evidence="10">
    <location>
        <begin position="315"/>
        <end position="373"/>
    </location>
</feature>
<comment type="subunit">
    <text evidence="8">The complex is probably composed of two ATP-binding proteins, two transmembrane proteins and a solute-binding protein.</text>
</comment>
<evidence type="ECO:0000256" key="5">
    <source>
        <dbReference type="ARBA" id="ARBA00022840"/>
    </source>
</evidence>
<evidence type="ECO:0000259" key="10">
    <source>
        <dbReference type="PROSITE" id="PS51371"/>
    </source>
</evidence>
<evidence type="ECO:0000313" key="11">
    <source>
        <dbReference type="EMBL" id="KXI13386.1"/>
    </source>
</evidence>
<dbReference type="InterPro" id="IPR003439">
    <property type="entry name" value="ABC_transporter-like_ATP-bd"/>
</dbReference>
<dbReference type="Proteomes" id="UP000070326">
    <property type="component" value="Unassembled WGS sequence"/>
</dbReference>
<dbReference type="EC" id="7.6.2.9" evidence="8"/>
<keyword evidence="3" id="KW-0677">Repeat</keyword>
<dbReference type="InterPro" id="IPR005892">
    <property type="entry name" value="Gly-betaine_transp_ATP-bd"/>
</dbReference>
<dbReference type="Gene3D" id="3.40.50.300">
    <property type="entry name" value="P-loop containing nucleotide triphosphate hydrolases"/>
    <property type="match status" value="1"/>
</dbReference>
<keyword evidence="8" id="KW-0472">Membrane</keyword>
<feature type="domain" description="ABC transporter" evidence="9">
    <location>
        <begin position="2"/>
        <end position="236"/>
    </location>
</feature>
<dbReference type="PATRIC" id="fig|1261.5.peg.785"/>
<keyword evidence="4 8" id="KW-0547">Nucleotide-binding</keyword>
<dbReference type="EMBL" id="UGTB01000004">
    <property type="protein sequence ID" value="SUB60534.1"/>
    <property type="molecule type" value="Genomic_DNA"/>
</dbReference>
<dbReference type="PROSITE" id="PS50893">
    <property type="entry name" value="ABC_TRANSPORTER_2"/>
    <property type="match status" value="1"/>
</dbReference>
<dbReference type="GeneID" id="79843264"/>
<dbReference type="FunFam" id="3.40.50.300:FF:000425">
    <property type="entry name" value="Probable ABC transporter, ATP-binding subunit"/>
    <property type="match status" value="1"/>
</dbReference>
<dbReference type="SUPFAM" id="SSF54631">
    <property type="entry name" value="CBS-domain pair"/>
    <property type="match status" value="1"/>
</dbReference>
<keyword evidence="2 8" id="KW-0813">Transport</keyword>
<dbReference type="RefSeq" id="WP_002844258.1">
    <property type="nucleotide sequence ID" value="NZ_CAMPYD010000008.1"/>
</dbReference>
<proteinExistence type="inferred from homology"/>
<dbReference type="InterPro" id="IPR017871">
    <property type="entry name" value="ABC_transporter-like_CS"/>
</dbReference>
<gene>
    <name evidence="12" type="primary">proV</name>
    <name evidence="11" type="ORF">HMPREF3195_00779</name>
    <name evidence="12" type="ORF">NCTC11460_00439</name>
</gene>
<evidence type="ECO:0000256" key="2">
    <source>
        <dbReference type="ARBA" id="ARBA00022448"/>
    </source>
</evidence>
<dbReference type="InterPro" id="IPR003593">
    <property type="entry name" value="AAA+_ATPase"/>
</dbReference>
<dbReference type="AlphaFoldDB" id="A0A135YVF4"/>
<keyword evidence="8" id="KW-0997">Cell inner membrane</keyword>
<evidence type="ECO:0000256" key="1">
    <source>
        <dbReference type="ARBA" id="ARBA00005417"/>
    </source>
</evidence>
<dbReference type="EMBL" id="LSQZ01000024">
    <property type="protein sequence ID" value="KXI13386.1"/>
    <property type="molecule type" value="Genomic_DNA"/>
</dbReference>